<comment type="catalytic activity">
    <reaction evidence="6">
        <text>a (3R)-hydroxyacyl-[ACP] + NADP(+) = a 3-oxoacyl-[ACP] + NADPH + H(+)</text>
        <dbReference type="Rhea" id="RHEA:17397"/>
        <dbReference type="Rhea" id="RHEA-COMP:9916"/>
        <dbReference type="Rhea" id="RHEA-COMP:9945"/>
        <dbReference type="ChEBI" id="CHEBI:15378"/>
        <dbReference type="ChEBI" id="CHEBI:57783"/>
        <dbReference type="ChEBI" id="CHEBI:58349"/>
        <dbReference type="ChEBI" id="CHEBI:78776"/>
        <dbReference type="ChEBI" id="CHEBI:78827"/>
        <dbReference type="EC" id="1.1.1.100"/>
    </reaction>
    <physiologicalReaction direction="right-to-left" evidence="6">
        <dbReference type="Rhea" id="RHEA:17399"/>
    </physiologicalReaction>
</comment>
<evidence type="ECO:0000256" key="3">
    <source>
        <dbReference type="ARBA" id="ARBA00022512"/>
    </source>
</evidence>
<dbReference type="InterPro" id="IPR050259">
    <property type="entry name" value="SDR"/>
</dbReference>
<dbReference type="EMBL" id="JAUFSA010000001">
    <property type="protein sequence ID" value="MDP7738188.1"/>
    <property type="molecule type" value="Genomic_DNA"/>
</dbReference>
<sequence>MDLHLADKTAVVTGASKGIGLAVSKALVGAGAHVVAGSRTPGKELPAMEETGQVTYVSVDLSRPGHAEELIGAAARRGGIDILVNNVGGATPRPGGFVGITDEEWQASWDLNMMGIVRPTRAALPQIQRRGGGSIVIIGSINAYYPGAVTYDYCATKAAVTNLAKSLSKELGPLNIRVNSISPGLVLTEKWTEGGLAEGLARCTGSANGEPAEDVLANILEDTPTGRFTTREQVADLVLFLASERAGNINGSDYRIDGGFVPTL</sequence>
<dbReference type="InterPro" id="IPR020904">
    <property type="entry name" value="Sc_DH/Rdtase_CS"/>
</dbReference>
<dbReference type="GO" id="GO:0004316">
    <property type="term" value="F:3-oxoacyl-[acyl-carrier-protein] reductase (NADPH) activity"/>
    <property type="evidence" value="ECO:0007669"/>
    <property type="project" value="UniProtKB-EC"/>
</dbReference>
<evidence type="ECO:0000256" key="2">
    <source>
        <dbReference type="ARBA" id="ARBA00006484"/>
    </source>
</evidence>
<evidence type="ECO:0000256" key="1">
    <source>
        <dbReference type="ARBA" id="ARBA00004191"/>
    </source>
</evidence>
<dbReference type="PRINTS" id="PR00080">
    <property type="entry name" value="SDRFAMILY"/>
</dbReference>
<dbReference type="Proteomes" id="UP001229081">
    <property type="component" value="Unassembled WGS sequence"/>
</dbReference>
<comment type="subcellular location">
    <subcellularLocation>
        <location evidence="1">Secreted</location>
        <location evidence="1">Cell wall</location>
    </subcellularLocation>
</comment>
<dbReference type="GO" id="GO:0032787">
    <property type="term" value="P:monocarboxylic acid metabolic process"/>
    <property type="evidence" value="ECO:0007669"/>
    <property type="project" value="UniProtKB-ARBA"/>
</dbReference>
<comment type="caution">
    <text evidence="8">The sequence shown here is derived from an EMBL/GenBank/DDBJ whole genome shotgun (WGS) entry which is preliminary data.</text>
</comment>
<dbReference type="PANTHER" id="PTHR42879">
    <property type="entry name" value="3-OXOACYL-(ACYL-CARRIER-PROTEIN) REDUCTASE"/>
    <property type="match status" value="1"/>
</dbReference>
<keyword evidence="3" id="KW-0964">Secreted</keyword>
<dbReference type="PANTHER" id="PTHR42879:SF6">
    <property type="entry name" value="NADPH-DEPENDENT REDUCTASE BACG"/>
    <property type="match status" value="1"/>
</dbReference>
<proteinExistence type="inferred from homology"/>
<evidence type="ECO:0000313" key="9">
    <source>
        <dbReference type="Proteomes" id="UP001229081"/>
    </source>
</evidence>
<dbReference type="InterPro" id="IPR036291">
    <property type="entry name" value="NAD(P)-bd_dom_sf"/>
</dbReference>
<dbReference type="RefSeq" id="WP_133437028.1">
    <property type="nucleotide sequence ID" value="NZ_JAUFSA010000001.1"/>
</dbReference>
<evidence type="ECO:0000256" key="6">
    <source>
        <dbReference type="ARBA" id="ARBA00047400"/>
    </source>
</evidence>
<comment type="similarity">
    <text evidence="2 7">Belongs to the short-chain dehydrogenases/reductases (SDR) family.</text>
</comment>
<dbReference type="Gene3D" id="3.40.50.720">
    <property type="entry name" value="NAD(P)-binding Rossmann-like Domain"/>
    <property type="match status" value="1"/>
</dbReference>
<dbReference type="Pfam" id="PF00106">
    <property type="entry name" value="adh_short"/>
    <property type="match status" value="1"/>
</dbReference>
<gene>
    <name evidence="8" type="ORF">QXL92_25975</name>
</gene>
<evidence type="ECO:0000256" key="4">
    <source>
        <dbReference type="ARBA" id="ARBA00023002"/>
    </source>
</evidence>
<evidence type="ECO:0000313" key="8">
    <source>
        <dbReference type="EMBL" id="MDP7738188.1"/>
    </source>
</evidence>
<organism evidence="8 9">
    <name type="scientific">Mycobacterium paragordonae</name>
    <dbReference type="NCBI Taxonomy" id="1389713"/>
    <lineage>
        <taxon>Bacteria</taxon>
        <taxon>Bacillati</taxon>
        <taxon>Actinomycetota</taxon>
        <taxon>Actinomycetes</taxon>
        <taxon>Mycobacteriales</taxon>
        <taxon>Mycobacteriaceae</taxon>
        <taxon>Mycobacterium</taxon>
    </lineage>
</organism>
<evidence type="ECO:0000256" key="7">
    <source>
        <dbReference type="RuleBase" id="RU000363"/>
    </source>
</evidence>
<accession>A0A4R5WNL3</accession>
<dbReference type="PRINTS" id="PR00081">
    <property type="entry name" value="GDHRDH"/>
</dbReference>
<dbReference type="SUPFAM" id="SSF51735">
    <property type="entry name" value="NAD(P)-binding Rossmann-fold domains"/>
    <property type="match status" value="1"/>
</dbReference>
<dbReference type="PROSITE" id="PS00061">
    <property type="entry name" value="ADH_SHORT"/>
    <property type="match status" value="1"/>
</dbReference>
<evidence type="ECO:0000256" key="5">
    <source>
        <dbReference type="ARBA" id="ARBA00040781"/>
    </source>
</evidence>
<protein>
    <recommendedName>
        <fullName evidence="5">3-oxoacyl-[acyl-carrier-protein] reductase MabA</fullName>
    </recommendedName>
</protein>
<dbReference type="FunFam" id="3.40.50.720:FF:000084">
    <property type="entry name" value="Short-chain dehydrogenase reductase"/>
    <property type="match status" value="1"/>
</dbReference>
<name>A0A4R5WNL3_9MYCO</name>
<keyword evidence="4" id="KW-0560">Oxidoreductase</keyword>
<dbReference type="AlphaFoldDB" id="A0A4R5WNL3"/>
<dbReference type="InterPro" id="IPR002347">
    <property type="entry name" value="SDR_fam"/>
</dbReference>
<keyword evidence="3" id="KW-0134">Cell wall</keyword>
<reference evidence="8" key="1">
    <citation type="submission" date="2023-06" db="EMBL/GenBank/DDBJ databases">
        <title>Identification of two novel mycobacterium reveal diversities and complexities of Mycobacterium gordonae clade.</title>
        <authorList>
            <person name="Matsumoto Y."/>
            <person name="Nakamura S."/>
            <person name="Motooka D."/>
            <person name="Fukushima K."/>
        </authorList>
    </citation>
    <scope>NUCLEOTIDE SEQUENCE</scope>
    <source>
        <strain evidence="8">TY812</strain>
    </source>
</reference>